<evidence type="ECO:0000259" key="7">
    <source>
        <dbReference type="PROSITE" id="PS50835"/>
    </source>
</evidence>
<dbReference type="InterPro" id="IPR003591">
    <property type="entry name" value="Leu-rich_rpt_typical-subtyp"/>
</dbReference>
<dbReference type="PANTHER" id="PTHR24366:SF96">
    <property type="entry name" value="LEUCINE RICH REPEAT CONTAINING 53"/>
    <property type="match status" value="1"/>
</dbReference>
<dbReference type="STRING" id="6205.A0A0R3X7X4"/>
<dbReference type="CDD" id="cd00096">
    <property type="entry name" value="Ig"/>
    <property type="match status" value="1"/>
</dbReference>
<reference evidence="10" key="1">
    <citation type="submission" date="2017-02" db="UniProtKB">
        <authorList>
            <consortium name="WormBaseParasite"/>
        </authorList>
    </citation>
    <scope>IDENTIFICATION</scope>
</reference>
<evidence type="ECO:0000256" key="6">
    <source>
        <dbReference type="SAM" id="Phobius"/>
    </source>
</evidence>
<sequence>MPASPVCYWCIADFFLILISLIAISFLGASHCPPQVDIHLLNCSGSGLTSVPHRGHPETRTLDLSNNHLKVLHEDSFVEYNRLSQLILNYNDIYKITDKAMDTISMTLRHLSLRGNRLSVRASSNFPVSALAKLRNLRSLDLSENPLGVMHTNWLAPLGGTMRILRLSSLIGQVELQPKTFFGLGLLEEFEFSNNTFYHLPENAFFGIRPEKLKKLNLRNILWHCDCKLLWLRQWLGKINIITPPHEPDITGPCSYPPKFSTVPLIRLPISQFQCPPKLQSMESNAPHYFGKQNALMHISPSIGESVTLTCTFVSQPKMLVQWYRNGALLRPELKRFAQSVTKGSKFSTVLTISALRAPEDNGNYTCKTSNNRGLAKGVFFLKVFDSVRDSKYLLDEAQPTAAQHTPHDDTQLPETSRLLVISFTVICLCVICGAGLLVVLLLFHVRNRRTRIQGQRAAQVAAKTFENMLYIEPPPPPPPPPPLPPLQSPSPPLTPPPQIMYKSSSPCSPASMLKIGLDKRIRKPLTVQPITNNLIYSEAYEVSKYMSFSKVDEPNNAERDRPIVRTFAPFVTSSESEGDAEGSSDTSDGVDKACPVHGSCAKGGVPFCPVHSHSFSGSAAPGSSLSFLSKDIFNGSTSVNTHRQWSNLEGYGKCNGMSRSLLRSRINSTTSDLRSLKY</sequence>
<dbReference type="Pfam" id="PF13855">
    <property type="entry name" value="LRR_8"/>
    <property type="match status" value="1"/>
</dbReference>
<evidence type="ECO:0000256" key="3">
    <source>
        <dbReference type="ARBA" id="ARBA00022737"/>
    </source>
</evidence>
<dbReference type="SMART" id="SM00369">
    <property type="entry name" value="LRR_TYP"/>
    <property type="match status" value="3"/>
</dbReference>
<dbReference type="PANTHER" id="PTHR24366">
    <property type="entry name" value="IG(IMMUNOGLOBULIN) AND LRR(LEUCINE RICH REPEAT) DOMAINS"/>
    <property type="match status" value="1"/>
</dbReference>
<dbReference type="Gene3D" id="2.60.40.10">
    <property type="entry name" value="Immunoglobulins"/>
    <property type="match status" value="1"/>
</dbReference>
<proteinExistence type="predicted"/>
<dbReference type="PROSITE" id="PS50835">
    <property type="entry name" value="IG_LIKE"/>
    <property type="match status" value="1"/>
</dbReference>
<feature type="compositionally biased region" description="Pro residues" evidence="5">
    <location>
        <begin position="473"/>
        <end position="499"/>
    </location>
</feature>
<dbReference type="Proteomes" id="UP000274429">
    <property type="component" value="Unassembled WGS sequence"/>
</dbReference>
<gene>
    <name evidence="8" type="ORF">TTAC_LOCUS9634</name>
</gene>
<dbReference type="EMBL" id="UYWX01020947">
    <property type="protein sequence ID" value="VDM34512.1"/>
    <property type="molecule type" value="Genomic_DNA"/>
</dbReference>
<evidence type="ECO:0000256" key="5">
    <source>
        <dbReference type="SAM" id="MobiDB-lite"/>
    </source>
</evidence>
<evidence type="ECO:0000256" key="4">
    <source>
        <dbReference type="ARBA" id="ARBA00023157"/>
    </source>
</evidence>
<evidence type="ECO:0000313" key="8">
    <source>
        <dbReference type="EMBL" id="VDM34512.1"/>
    </source>
</evidence>
<dbReference type="Pfam" id="PF13927">
    <property type="entry name" value="Ig_3"/>
    <property type="match status" value="1"/>
</dbReference>
<feature type="region of interest" description="Disordered" evidence="5">
    <location>
        <begin position="570"/>
        <end position="591"/>
    </location>
</feature>
<dbReference type="Gene3D" id="3.80.10.10">
    <property type="entry name" value="Ribonuclease Inhibitor"/>
    <property type="match status" value="2"/>
</dbReference>
<reference evidence="8 9" key="2">
    <citation type="submission" date="2018-11" db="EMBL/GenBank/DDBJ databases">
        <authorList>
            <consortium name="Pathogen Informatics"/>
        </authorList>
    </citation>
    <scope>NUCLEOTIDE SEQUENCE [LARGE SCALE GENOMIC DNA]</scope>
</reference>
<keyword evidence="6" id="KW-0472">Membrane</keyword>
<protein>
    <submittedName>
        <fullName evidence="10">Ig-like domain-containing protein</fullName>
    </submittedName>
</protein>
<keyword evidence="9" id="KW-1185">Reference proteome</keyword>
<keyword evidence="6" id="KW-1133">Transmembrane helix</keyword>
<dbReference type="InterPro" id="IPR003598">
    <property type="entry name" value="Ig_sub2"/>
</dbReference>
<name>A0A0R3X7X4_HYDTA</name>
<accession>A0A0R3X7X4</accession>
<keyword evidence="4" id="KW-1015">Disulfide bond</keyword>
<dbReference type="InterPro" id="IPR013783">
    <property type="entry name" value="Ig-like_fold"/>
</dbReference>
<dbReference type="InterPro" id="IPR032675">
    <property type="entry name" value="LRR_dom_sf"/>
</dbReference>
<dbReference type="SUPFAM" id="SSF48726">
    <property type="entry name" value="Immunoglobulin"/>
    <property type="match status" value="1"/>
</dbReference>
<dbReference type="WBParaSite" id="TTAC_0000964901-mRNA-1">
    <property type="protein sequence ID" value="TTAC_0000964901-mRNA-1"/>
    <property type="gene ID" value="TTAC_0000964901"/>
</dbReference>
<feature type="domain" description="Ig-like" evidence="7">
    <location>
        <begin position="277"/>
        <end position="372"/>
    </location>
</feature>
<evidence type="ECO:0000256" key="2">
    <source>
        <dbReference type="ARBA" id="ARBA00022729"/>
    </source>
</evidence>
<evidence type="ECO:0000256" key="1">
    <source>
        <dbReference type="ARBA" id="ARBA00022614"/>
    </source>
</evidence>
<keyword evidence="3" id="KW-0677">Repeat</keyword>
<evidence type="ECO:0000313" key="9">
    <source>
        <dbReference type="Proteomes" id="UP000274429"/>
    </source>
</evidence>
<evidence type="ECO:0000313" key="10">
    <source>
        <dbReference type="WBParaSite" id="TTAC_0000964901-mRNA-1"/>
    </source>
</evidence>
<dbReference type="AlphaFoldDB" id="A0A0R3X7X4"/>
<dbReference type="SUPFAM" id="SSF52058">
    <property type="entry name" value="L domain-like"/>
    <property type="match status" value="1"/>
</dbReference>
<keyword evidence="2" id="KW-0732">Signal</keyword>
<keyword evidence="1" id="KW-0433">Leucine-rich repeat</keyword>
<dbReference type="InterPro" id="IPR003599">
    <property type="entry name" value="Ig_sub"/>
</dbReference>
<dbReference type="InterPro" id="IPR001611">
    <property type="entry name" value="Leu-rich_rpt"/>
</dbReference>
<feature type="transmembrane region" description="Helical" evidence="6">
    <location>
        <begin position="419"/>
        <end position="444"/>
    </location>
</feature>
<feature type="transmembrane region" description="Helical" evidence="6">
    <location>
        <begin position="7"/>
        <end position="29"/>
    </location>
</feature>
<dbReference type="InterPro" id="IPR036179">
    <property type="entry name" value="Ig-like_dom_sf"/>
</dbReference>
<keyword evidence="6" id="KW-0812">Transmembrane</keyword>
<dbReference type="InterPro" id="IPR007110">
    <property type="entry name" value="Ig-like_dom"/>
</dbReference>
<feature type="region of interest" description="Disordered" evidence="5">
    <location>
        <begin position="470"/>
        <end position="508"/>
    </location>
</feature>
<dbReference type="SMART" id="SM00408">
    <property type="entry name" value="IGc2"/>
    <property type="match status" value="1"/>
</dbReference>
<organism evidence="10">
    <name type="scientific">Hydatigena taeniaeformis</name>
    <name type="common">Feline tapeworm</name>
    <name type="synonym">Taenia taeniaeformis</name>
    <dbReference type="NCBI Taxonomy" id="6205"/>
    <lineage>
        <taxon>Eukaryota</taxon>
        <taxon>Metazoa</taxon>
        <taxon>Spiralia</taxon>
        <taxon>Lophotrochozoa</taxon>
        <taxon>Platyhelminthes</taxon>
        <taxon>Cestoda</taxon>
        <taxon>Eucestoda</taxon>
        <taxon>Cyclophyllidea</taxon>
        <taxon>Taeniidae</taxon>
        <taxon>Hydatigera</taxon>
    </lineage>
</organism>
<dbReference type="OrthoDB" id="6240959at2759"/>
<dbReference type="SMART" id="SM00409">
    <property type="entry name" value="IG"/>
    <property type="match status" value="1"/>
</dbReference>